<organism evidence="2 3">
    <name type="scientific">Mycena pura</name>
    <dbReference type="NCBI Taxonomy" id="153505"/>
    <lineage>
        <taxon>Eukaryota</taxon>
        <taxon>Fungi</taxon>
        <taxon>Dikarya</taxon>
        <taxon>Basidiomycota</taxon>
        <taxon>Agaricomycotina</taxon>
        <taxon>Agaricomycetes</taxon>
        <taxon>Agaricomycetidae</taxon>
        <taxon>Agaricales</taxon>
        <taxon>Marasmiineae</taxon>
        <taxon>Mycenaceae</taxon>
        <taxon>Mycena</taxon>
    </lineage>
</organism>
<comment type="caution">
    <text evidence="2">The sequence shown here is derived from an EMBL/GenBank/DDBJ whole genome shotgun (WGS) entry which is preliminary data.</text>
</comment>
<feature type="compositionally biased region" description="Low complexity" evidence="1">
    <location>
        <begin position="101"/>
        <end position="114"/>
    </location>
</feature>
<dbReference type="AlphaFoldDB" id="A0AAD6VF36"/>
<reference evidence="2" key="1">
    <citation type="submission" date="2023-03" db="EMBL/GenBank/DDBJ databases">
        <title>Massive genome expansion in bonnet fungi (Mycena s.s.) driven by repeated elements and novel gene families across ecological guilds.</title>
        <authorList>
            <consortium name="Lawrence Berkeley National Laboratory"/>
            <person name="Harder C.B."/>
            <person name="Miyauchi S."/>
            <person name="Viragh M."/>
            <person name="Kuo A."/>
            <person name="Thoen E."/>
            <person name="Andreopoulos B."/>
            <person name="Lu D."/>
            <person name="Skrede I."/>
            <person name="Drula E."/>
            <person name="Henrissat B."/>
            <person name="Morin E."/>
            <person name="Kohler A."/>
            <person name="Barry K."/>
            <person name="LaButti K."/>
            <person name="Morin E."/>
            <person name="Salamov A."/>
            <person name="Lipzen A."/>
            <person name="Mereny Z."/>
            <person name="Hegedus B."/>
            <person name="Baldrian P."/>
            <person name="Stursova M."/>
            <person name="Weitz H."/>
            <person name="Taylor A."/>
            <person name="Grigoriev I.V."/>
            <person name="Nagy L.G."/>
            <person name="Martin F."/>
            <person name="Kauserud H."/>
        </authorList>
    </citation>
    <scope>NUCLEOTIDE SEQUENCE</scope>
    <source>
        <strain evidence="2">9144</strain>
    </source>
</reference>
<feature type="region of interest" description="Disordered" evidence="1">
    <location>
        <begin position="89"/>
        <end position="126"/>
    </location>
</feature>
<dbReference type="Proteomes" id="UP001219525">
    <property type="component" value="Unassembled WGS sequence"/>
</dbReference>
<protein>
    <submittedName>
        <fullName evidence="2">Uncharacterized protein</fullName>
    </submittedName>
</protein>
<proteinExistence type="predicted"/>
<accession>A0AAD6VF36</accession>
<sequence length="140" mass="15382">MEDSRDARRAAAAFKSRLTEASRRVNGSSPLLKAAAPDDVSSLDFMLLTRPNYGALLEDPNLRLLLTERVIGLDSTALDARFDPKGPDRVAPCGAPQLLMSSRPSSTYRYPSTRGQTHEVHHISPPTTSCRKSLGFLWSE</sequence>
<evidence type="ECO:0000313" key="2">
    <source>
        <dbReference type="EMBL" id="KAJ7205312.1"/>
    </source>
</evidence>
<evidence type="ECO:0000256" key="1">
    <source>
        <dbReference type="SAM" id="MobiDB-lite"/>
    </source>
</evidence>
<name>A0AAD6VF36_9AGAR</name>
<evidence type="ECO:0000313" key="3">
    <source>
        <dbReference type="Proteomes" id="UP001219525"/>
    </source>
</evidence>
<keyword evidence="3" id="KW-1185">Reference proteome</keyword>
<dbReference type="EMBL" id="JARJCW010000044">
    <property type="protein sequence ID" value="KAJ7205312.1"/>
    <property type="molecule type" value="Genomic_DNA"/>
</dbReference>
<gene>
    <name evidence="2" type="ORF">GGX14DRAFT_569062</name>
</gene>